<protein>
    <recommendedName>
        <fullName evidence="1">GAF domain-containing protein</fullName>
    </recommendedName>
</protein>
<feature type="domain" description="GAF" evidence="1">
    <location>
        <begin position="35"/>
        <end position="158"/>
    </location>
</feature>
<gene>
    <name evidence="2" type="ORF">AELLOGFF_01263</name>
</gene>
<dbReference type="SUPFAM" id="SSF55781">
    <property type="entry name" value="GAF domain-like"/>
    <property type="match status" value="1"/>
</dbReference>
<dbReference type="EMBL" id="CACSIP010000034">
    <property type="protein sequence ID" value="CAA0128323.1"/>
    <property type="molecule type" value="Genomic_DNA"/>
</dbReference>
<dbReference type="RefSeq" id="WP_159233192.1">
    <property type="nucleotide sequence ID" value="NZ_CACSIP010000034.1"/>
</dbReference>
<dbReference type="Pfam" id="PF13185">
    <property type="entry name" value="GAF_2"/>
    <property type="match status" value="1"/>
</dbReference>
<dbReference type="OrthoDB" id="7466251at2"/>
<dbReference type="Proteomes" id="UP000430146">
    <property type="component" value="Unassembled WGS sequence"/>
</dbReference>
<dbReference type="InterPro" id="IPR003018">
    <property type="entry name" value="GAF"/>
</dbReference>
<keyword evidence="3" id="KW-1185">Reference proteome</keyword>
<proteinExistence type="predicted"/>
<evidence type="ECO:0000313" key="2">
    <source>
        <dbReference type="EMBL" id="CAA0128323.1"/>
    </source>
</evidence>
<accession>A0A5S9R2J6</accession>
<evidence type="ECO:0000313" key="3">
    <source>
        <dbReference type="Proteomes" id="UP000430146"/>
    </source>
</evidence>
<organism evidence="2 3">
    <name type="scientific">Mycolicibacterium vanbaalenii</name>
    <name type="common">Mycobacterium vanbaalenii</name>
    <dbReference type="NCBI Taxonomy" id="110539"/>
    <lineage>
        <taxon>Bacteria</taxon>
        <taxon>Bacillati</taxon>
        <taxon>Actinomycetota</taxon>
        <taxon>Actinomycetes</taxon>
        <taxon>Mycobacteriales</taxon>
        <taxon>Mycobacteriaceae</taxon>
        <taxon>Mycolicibacterium</taxon>
    </lineage>
</organism>
<dbReference type="InterPro" id="IPR029016">
    <property type="entry name" value="GAF-like_dom_sf"/>
</dbReference>
<dbReference type="Gene3D" id="3.30.450.40">
    <property type="match status" value="1"/>
</dbReference>
<reference evidence="2 3" key="1">
    <citation type="submission" date="2019-11" db="EMBL/GenBank/DDBJ databases">
        <authorList>
            <person name="Holert J."/>
        </authorList>
    </citation>
    <scope>NUCLEOTIDE SEQUENCE [LARGE SCALE GENOMIC DNA]</scope>
    <source>
        <strain evidence="2">BC8_1</strain>
    </source>
</reference>
<sequence length="264" mass="27903">MASDSSQDPLDAVLRPNWQGALPAGADPLFVGIGAICDTAARLTGADGAALAVLTPTRGVRELAYATDALAQQLDEVQFTVGEGPCLDAYHEDRPLLCAELDDKTLDRWPAFSSELVGLEVAALFAFPVPGQHRPMGVLELYRRTAGALGDGAHRSAQLCAAALQRTLESNWAQHLRHSTTEEAAIEAAAVSGSSAANSDPFTRQHVYVAAGMMAVQLEITTSAALDRLRAYAFSHHVSVTAVAADVVARRLSFRHLGDSSVDS</sequence>
<evidence type="ECO:0000259" key="1">
    <source>
        <dbReference type="Pfam" id="PF13185"/>
    </source>
</evidence>
<name>A0A5S9R2J6_MYCVN</name>
<dbReference type="AlphaFoldDB" id="A0A5S9R2J6"/>